<gene>
    <name evidence="2" type="ORF">G2W53_016060</name>
</gene>
<evidence type="ECO:0000256" key="1">
    <source>
        <dbReference type="SAM" id="Phobius"/>
    </source>
</evidence>
<protein>
    <submittedName>
        <fullName evidence="2">Uncharacterized protein</fullName>
    </submittedName>
</protein>
<dbReference type="AlphaFoldDB" id="A0A834WWX7"/>
<name>A0A834WWX7_9FABA</name>
<feature type="transmembrane region" description="Helical" evidence="1">
    <location>
        <begin position="12"/>
        <end position="29"/>
    </location>
</feature>
<evidence type="ECO:0000313" key="3">
    <source>
        <dbReference type="Proteomes" id="UP000634136"/>
    </source>
</evidence>
<keyword evidence="3" id="KW-1185">Reference proteome</keyword>
<accession>A0A834WWX7</accession>
<evidence type="ECO:0000313" key="2">
    <source>
        <dbReference type="EMBL" id="KAF7833727.1"/>
    </source>
</evidence>
<dbReference type="Proteomes" id="UP000634136">
    <property type="component" value="Unassembled WGS sequence"/>
</dbReference>
<organism evidence="2 3">
    <name type="scientific">Senna tora</name>
    <dbReference type="NCBI Taxonomy" id="362788"/>
    <lineage>
        <taxon>Eukaryota</taxon>
        <taxon>Viridiplantae</taxon>
        <taxon>Streptophyta</taxon>
        <taxon>Embryophyta</taxon>
        <taxon>Tracheophyta</taxon>
        <taxon>Spermatophyta</taxon>
        <taxon>Magnoliopsida</taxon>
        <taxon>eudicotyledons</taxon>
        <taxon>Gunneridae</taxon>
        <taxon>Pentapetalae</taxon>
        <taxon>rosids</taxon>
        <taxon>fabids</taxon>
        <taxon>Fabales</taxon>
        <taxon>Fabaceae</taxon>
        <taxon>Caesalpinioideae</taxon>
        <taxon>Cassia clade</taxon>
        <taxon>Senna</taxon>
    </lineage>
</organism>
<keyword evidence="1" id="KW-0472">Membrane</keyword>
<sequence length="30" mass="3299">MEIGGGERGITWVLFFGSVWVLFVVGSEII</sequence>
<dbReference type="EMBL" id="JAAIUW010000005">
    <property type="protein sequence ID" value="KAF7833727.1"/>
    <property type="molecule type" value="Genomic_DNA"/>
</dbReference>
<proteinExistence type="predicted"/>
<reference evidence="2" key="1">
    <citation type="submission" date="2020-09" db="EMBL/GenBank/DDBJ databases">
        <title>Genome-Enabled Discovery of Anthraquinone Biosynthesis in Senna tora.</title>
        <authorList>
            <person name="Kang S.-H."/>
            <person name="Pandey R.P."/>
            <person name="Lee C.-M."/>
            <person name="Sim J.-S."/>
            <person name="Jeong J.-T."/>
            <person name="Choi B.-S."/>
            <person name="Jung M."/>
            <person name="Ginzburg D."/>
            <person name="Zhao K."/>
            <person name="Won S.Y."/>
            <person name="Oh T.-J."/>
            <person name="Yu Y."/>
            <person name="Kim N.-H."/>
            <person name="Lee O.R."/>
            <person name="Lee T.-H."/>
            <person name="Bashyal P."/>
            <person name="Kim T.-S."/>
            <person name="Lee W.-H."/>
            <person name="Kawkins C."/>
            <person name="Kim C.-K."/>
            <person name="Kim J.S."/>
            <person name="Ahn B.O."/>
            <person name="Rhee S.Y."/>
            <person name="Sohng J.K."/>
        </authorList>
    </citation>
    <scope>NUCLEOTIDE SEQUENCE</scope>
    <source>
        <tissue evidence="2">Leaf</tissue>
    </source>
</reference>
<comment type="caution">
    <text evidence="2">The sequence shown here is derived from an EMBL/GenBank/DDBJ whole genome shotgun (WGS) entry which is preliminary data.</text>
</comment>
<keyword evidence="1" id="KW-1133">Transmembrane helix</keyword>
<keyword evidence="1" id="KW-0812">Transmembrane</keyword>